<reference evidence="2 3" key="1">
    <citation type="journal article" date="2016" name="Nat. Biotechnol.">
        <title>Measurement of bacterial replication rates in microbial communities.</title>
        <authorList>
            <person name="Brown C.T."/>
            <person name="Olm M.R."/>
            <person name="Thomas B.C."/>
            <person name="Banfield J.F."/>
        </authorList>
    </citation>
    <scope>NUCLEOTIDE SEQUENCE [LARGE SCALE GENOMIC DNA]</scope>
    <source>
        <strain evidence="2">46_33</strain>
    </source>
</reference>
<evidence type="ECO:0000313" key="2">
    <source>
        <dbReference type="EMBL" id="OLA36696.1"/>
    </source>
</evidence>
<evidence type="ECO:0000313" key="3">
    <source>
        <dbReference type="Proteomes" id="UP000186777"/>
    </source>
</evidence>
<name>A0A1Q6R302_9FIRM</name>
<sequence length="300" mass="34350">MKFRAHETFFIRKGWLSKGMKNVINKPNVFVDKLNNPMDALGIGANMVKSLRYWLQVTGLTVEGKGKVREQHLTDLGACIYEHDRYLEELGTLYLVQYKLATNQENATAWYYFFNHFNMTEFSKEDFILQLQKYIAEKDDADNKGHAVRSLEDDFNCIINTYLPRYKSNPLKVSAENNIDCPLGELGLVDLVTRKSYRKAMPGSKTINPWIALAVISEQSKGRKEVALNSLLVDECSIGKVFNLDSLGLLDVLRAIEKLGEIKVIRTAGLDVVQFHNQRNFMECVERYYANINDWAGSED</sequence>
<evidence type="ECO:0000259" key="1">
    <source>
        <dbReference type="Pfam" id="PF13182"/>
    </source>
</evidence>
<dbReference type="RefSeq" id="WP_367181676.1">
    <property type="nucleotide sequence ID" value="NZ_CATXKC010000009.1"/>
</dbReference>
<accession>A0A1Q6R302</accession>
<dbReference type="Pfam" id="PF13182">
    <property type="entry name" value="DUF4007"/>
    <property type="match status" value="1"/>
</dbReference>
<organism evidence="2 3">
    <name type="scientific">Phascolarctobacterium succinatutens</name>
    <dbReference type="NCBI Taxonomy" id="626940"/>
    <lineage>
        <taxon>Bacteria</taxon>
        <taxon>Bacillati</taxon>
        <taxon>Bacillota</taxon>
        <taxon>Negativicutes</taxon>
        <taxon>Acidaminococcales</taxon>
        <taxon>Acidaminococcaceae</taxon>
        <taxon>Phascolarctobacterium</taxon>
    </lineage>
</organism>
<comment type="caution">
    <text evidence="2">The sequence shown here is derived from an EMBL/GenBank/DDBJ whole genome shotgun (WGS) entry which is preliminary data.</text>
</comment>
<dbReference type="Proteomes" id="UP000186777">
    <property type="component" value="Unassembled WGS sequence"/>
</dbReference>
<protein>
    <recommendedName>
        <fullName evidence="1">DUF4007 domain-containing protein</fullName>
    </recommendedName>
</protein>
<gene>
    <name evidence="2" type="ORF">BHW43_09080</name>
</gene>
<dbReference type="AlphaFoldDB" id="A0A1Q6R302"/>
<dbReference type="STRING" id="626940.BHW43_09080"/>
<feature type="domain" description="DUF4007" evidence="1">
    <location>
        <begin position="3"/>
        <end position="289"/>
    </location>
</feature>
<proteinExistence type="predicted"/>
<dbReference type="InterPro" id="IPR025248">
    <property type="entry name" value="DUF4007"/>
</dbReference>
<dbReference type="EMBL" id="MNTG01000042">
    <property type="protein sequence ID" value="OLA36696.1"/>
    <property type="molecule type" value="Genomic_DNA"/>
</dbReference>